<accession>A0A1Y2GZ36</accession>
<name>A0A1Y2GZ36_9FUNG</name>
<evidence type="ECO:0000256" key="1">
    <source>
        <dbReference type="SAM" id="MobiDB-lite"/>
    </source>
</evidence>
<dbReference type="AlphaFoldDB" id="A0A1Y2GZ36"/>
<evidence type="ECO:0000313" key="3">
    <source>
        <dbReference type="Proteomes" id="UP000193411"/>
    </source>
</evidence>
<protein>
    <submittedName>
        <fullName evidence="2">Uncharacterized protein</fullName>
    </submittedName>
</protein>
<evidence type="ECO:0000313" key="2">
    <source>
        <dbReference type="EMBL" id="ORZ27567.1"/>
    </source>
</evidence>
<gene>
    <name evidence="2" type="ORF">BCR44DRAFT_1455494</name>
</gene>
<dbReference type="Proteomes" id="UP000193411">
    <property type="component" value="Unassembled WGS sequence"/>
</dbReference>
<sequence>MPTSAKTKANIKPTEIMRAVAVHLYVQFRLRGHGKGPVNKPQPTRTKLRSEPDASRRSLLHSSRPGNQSS</sequence>
<keyword evidence="3" id="KW-1185">Reference proteome</keyword>
<dbReference type="EMBL" id="MCFL01000367">
    <property type="protein sequence ID" value="ORZ27567.1"/>
    <property type="molecule type" value="Genomic_DNA"/>
</dbReference>
<organism evidence="2 3">
    <name type="scientific">Catenaria anguillulae PL171</name>
    <dbReference type="NCBI Taxonomy" id="765915"/>
    <lineage>
        <taxon>Eukaryota</taxon>
        <taxon>Fungi</taxon>
        <taxon>Fungi incertae sedis</taxon>
        <taxon>Blastocladiomycota</taxon>
        <taxon>Blastocladiomycetes</taxon>
        <taxon>Blastocladiales</taxon>
        <taxon>Catenariaceae</taxon>
        <taxon>Catenaria</taxon>
    </lineage>
</organism>
<feature type="compositionally biased region" description="Polar residues" evidence="1">
    <location>
        <begin position="60"/>
        <end position="70"/>
    </location>
</feature>
<reference evidence="2 3" key="1">
    <citation type="submission" date="2016-07" db="EMBL/GenBank/DDBJ databases">
        <title>Pervasive Adenine N6-methylation of Active Genes in Fungi.</title>
        <authorList>
            <consortium name="DOE Joint Genome Institute"/>
            <person name="Mondo S.J."/>
            <person name="Dannebaum R.O."/>
            <person name="Kuo R.C."/>
            <person name="Labutti K."/>
            <person name="Haridas S."/>
            <person name="Kuo A."/>
            <person name="Salamov A."/>
            <person name="Ahrendt S.R."/>
            <person name="Lipzen A."/>
            <person name="Sullivan W."/>
            <person name="Andreopoulos W.B."/>
            <person name="Clum A."/>
            <person name="Lindquist E."/>
            <person name="Daum C."/>
            <person name="Ramamoorthy G.K."/>
            <person name="Gryganskyi A."/>
            <person name="Culley D."/>
            <person name="Magnuson J.K."/>
            <person name="James T.Y."/>
            <person name="O'Malley M.A."/>
            <person name="Stajich J.E."/>
            <person name="Spatafora J.W."/>
            <person name="Visel A."/>
            <person name="Grigoriev I.V."/>
        </authorList>
    </citation>
    <scope>NUCLEOTIDE SEQUENCE [LARGE SCALE GENOMIC DNA]</scope>
    <source>
        <strain evidence="2 3">PL171</strain>
    </source>
</reference>
<proteinExistence type="predicted"/>
<comment type="caution">
    <text evidence="2">The sequence shown here is derived from an EMBL/GenBank/DDBJ whole genome shotgun (WGS) entry which is preliminary data.</text>
</comment>
<feature type="region of interest" description="Disordered" evidence="1">
    <location>
        <begin position="30"/>
        <end position="70"/>
    </location>
</feature>